<evidence type="ECO:0000313" key="1">
    <source>
        <dbReference type="EMBL" id="GAG11370.1"/>
    </source>
</evidence>
<sequence length="101" mass="11178">DLLIKLGFHMDEEPMVDGSVRMASFVRAGSVNVDYTLEVNKDVDNGLYASDSDISLQVDLFKNGNKIPLLSYYCSSNAPAPEMVKGDVNKEIKPKLKKLLI</sequence>
<name>X0UZW3_9ZZZZ</name>
<organism evidence="1">
    <name type="scientific">marine sediment metagenome</name>
    <dbReference type="NCBI Taxonomy" id="412755"/>
    <lineage>
        <taxon>unclassified sequences</taxon>
        <taxon>metagenomes</taxon>
        <taxon>ecological metagenomes</taxon>
    </lineage>
</organism>
<comment type="caution">
    <text evidence="1">The sequence shown here is derived from an EMBL/GenBank/DDBJ whole genome shotgun (WGS) entry which is preliminary data.</text>
</comment>
<dbReference type="EMBL" id="BARS01027387">
    <property type="protein sequence ID" value="GAG11370.1"/>
    <property type="molecule type" value="Genomic_DNA"/>
</dbReference>
<reference evidence="1" key="1">
    <citation type="journal article" date="2014" name="Front. Microbiol.">
        <title>High frequency of phylogenetically diverse reductive dehalogenase-homologous genes in deep subseafloor sedimentary metagenomes.</title>
        <authorList>
            <person name="Kawai M."/>
            <person name="Futagami T."/>
            <person name="Toyoda A."/>
            <person name="Takaki Y."/>
            <person name="Nishi S."/>
            <person name="Hori S."/>
            <person name="Arai W."/>
            <person name="Tsubouchi T."/>
            <person name="Morono Y."/>
            <person name="Uchiyama I."/>
            <person name="Ito T."/>
            <person name="Fujiyama A."/>
            <person name="Inagaki F."/>
            <person name="Takami H."/>
        </authorList>
    </citation>
    <scope>NUCLEOTIDE SEQUENCE</scope>
    <source>
        <strain evidence="1">Expedition CK06-06</strain>
    </source>
</reference>
<accession>X0UZW3</accession>
<protein>
    <submittedName>
        <fullName evidence="1">Uncharacterized protein</fullName>
    </submittedName>
</protein>
<feature type="non-terminal residue" evidence="1">
    <location>
        <position position="1"/>
    </location>
</feature>
<gene>
    <name evidence="1" type="ORF">S01H1_43027</name>
</gene>
<dbReference type="AlphaFoldDB" id="X0UZW3"/>
<proteinExistence type="predicted"/>